<keyword evidence="1" id="KW-1133">Transmembrane helix</keyword>
<dbReference type="RefSeq" id="WP_248159842.1">
    <property type="nucleotide sequence ID" value="NZ_JAKZAJ010000005.1"/>
</dbReference>
<keyword evidence="3" id="KW-1185">Reference proteome</keyword>
<feature type="transmembrane region" description="Helical" evidence="1">
    <location>
        <begin position="106"/>
        <end position="129"/>
    </location>
</feature>
<name>A0ABW0RQN8_9GAMM</name>
<keyword evidence="1" id="KW-0472">Membrane</keyword>
<feature type="transmembrane region" description="Helical" evidence="1">
    <location>
        <begin position="36"/>
        <end position="57"/>
    </location>
</feature>
<evidence type="ECO:0000313" key="3">
    <source>
        <dbReference type="Proteomes" id="UP001596055"/>
    </source>
</evidence>
<feature type="transmembrane region" description="Helical" evidence="1">
    <location>
        <begin position="78"/>
        <end position="100"/>
    </location>
</feature>
<reference evidence="3" key="1">
    <citation type="journal article" date="2019" name="Int. J. Syst. Evol. Microbiol.">
        <title>The Global Catalogue of Microorganisms (GCM) 10K type strain sequencing project: providing services to taxonomists for standard genome sequencing and annotation.</title>
        <authorList>
            <consortium name="The Broad Institute Genomics Platform"/>
            <consortium name="The Broad Institute Genome Sequencing Center for Infectious Disease"/>
            <person name="Wu L."/>
            <person name="Ma J."/>
        </authorList>
    </citation>
    <scope>NUCLEOTIDE SEQUENCE [LARGE SCALE GENOMIC DNA]</scope>
    <source>
        <strain evidence="3">CGMCC 4.1799</strain>
    </source>
</reference>
<accession>A0ABW0RQN8</accession>
<protein>
    <submittedName>
        <fullName evidence="2">Uncharacterized protein</fullName>
    </submittedName>
</protein>
<dbReference type="Proteomes" id="UP001596055">
    <property type="component" value="Unassembled WGS sequence"/>
</dbReference>
<proteinExistence type="predicted"/>
<evidence type="ECO:0000256" key="1">
    <source>
        <dbReference type="SAM" id="Phobius"/>
    </source>
</evidence>
<sequence>MADKTTKTFVIATFDVIGILPIAGFALVLFDRPPTYAFYFGILATLIARVWAIIYDWKWGMLEDSQTAGTGTRWGDRLMDLAGFELVAFLAFTSLVLVLTNSSLGVASLSGAALVILYTVYWSLIDALFNQF</sequence>
<gene>
    <name evidence="2" type="ORF">ACFPQA_12200</name>
</gene>
<comment type="caution">
    <text evidence="2">The sequence shown here is derived from an EMBL/GenBank/DDBJ whole genome shotgun (WGS) entry which is preliminary data.</text>
</comment>
<keyword evidence="1" id="KW-0812">Transmembrane</keyword>
<evidence type="ECO:0000313" key="2">
    <source>
        <dbReference type="EMBL" id="MFC5545820.1"/>
    </source>
</evidence>
<dbReference type="EMBL" id="JBHSNL010000004">
    <property type="protein sequence ID" value="MFC5545820.1"/>
    <property type="molecule type" value="Genomic_DNA"/>
</dbReference>
<feature type="transmembrane region" description="Helical" evidence="1">
    <location>
        <begin position="9"/>
        <end position="30"/>
    </location>
</feature>
<organism evidence="2 3">
    <name type="scientific">Marinobacter koreensis</name>
    <dbReference type="NCBI Taxonomy" id="335974"/>
    <lineage>
        <taxon>Bacteria</taxon>
        <taxon>Pseudomonadati</taxon>
        <taxon>Pseudomonadota</taxon>
        <taxon>Gammaproteobacteria</taxon>
        <taxon>Pseudomonadales</taxon>
        <taxon>Marinobacteraceae</taxon>
        <taxon>Marinobacter</taxon>
    </lineage>
</organism>